<dbReference type="EMBL" id="SFCI01001196">
    <property type="protein sequence ID" value="TFY76470.1"/>
    <property type="molecule type" value="Genomic_DNA"/>
</dbReference>
<comment type="caution">
    <text evidence="1">The sequence shown here is derived from an EMBL/GenBank/DDBJ whole genome shotgun (WGS) entry which is preliminary data.</text>
</comment>
<keyword evidence="2" id="KW-1185">Reference proteome</keyword>
<gene>
    <name evidence="1" type="ORF">EWM64_g7540</name>
</gene>
<organism evidence="1 2">
    <name type="scientific">Hericium alpestre</name>
    <dbReference type="NCBI Taxonomy" id="135208"/>
    <lineage>
        <taxon>Eukaryota</taxon>
        <taxon>Fungi</taxon>
        <taxon>Dikarya</taxon>
        <taxon>Basidiomycota</taxon>
        <taxon>Agaricomycotina</taxon>
        <taxon>Agaricomycetes</taxon>
        <taxon>Russulales</taxon>
        <taxon>Hericiaceae</taxon>
        <taxon>Hericium</taxon>
    </lineage>
</organism>
<evidence type="ECO:0000313" key="2">
    <source>
        <dbReference type="Proteomes" id="UP000298061"/>
    </source>
</evidence>
<protein>
    <submittedName>
        <fullName evidence="1">Uncharacterized protein</fullName>
    </submittedName>
</protein>
<reference evidence="1 2" key="1">
    <citation type="submission" date="2019-02" db="EMBL/GenBank/DDBJ databases">
        <title>Genome sequencing of the rare red list fungi Hericium alpestre (H. flagellum).</title>
        <authorList>
            <person name="Buettner E."/>
            <person name="Kellner H."/>
        </authorList>
    </citation>
    <scope>NUCLEOTIDE SEQUENCE [LARGE SCALE GENOMIC DNA]</scope>
    <source>
        <strain evidence="1 2">DSM 108284</strain>
    </source>
</reference>
<name>A0A4Y9ZQG1_9AGAM</name>
<accession>A0A4Y9ZQG1</accession>
<dbReference type="Proteomes" id="UP000298061">
    <property type="component" value="Unassembled WGS sequence"/>
</dbReference>
<evidence type="ECO:0000313" key="1">
    <source>
        <dbReference type="EMBL" id="TFY76470.1"/>
    </source>
</evidence>
<proteinExistence type="predicted"/>
<dbReference type="AlphaFoldDB" id="A0A4Y9ZQG1"/>
<sequence>MHRAEYVDASAARADGDLSSIQQAAKLLQKRFSFAPPAYRGRLIRLEASKTHVYTAYASMYRAPEEHYAPWRVSWWERDVSAHITV</sequence>